<gene>
    <name evidence="3" type="ORF">BCR32DRAFT_274109</name>
</gene>
<proteinExistence type="predicted"/>
<dbReference type="AlphaFoldDB" id="A0A1Y1XQ62"/>
<keyword evidence="1" id="KW-0812">Transmembrane</keyword>
<reference evidence="3 4" key="1">
    <citation type="submission" date="2016-08" db="EMBL/GenBank/DDBJ databases">
        <title>A Parts List for Fungal Cellulosomes Revealed by Comparative Genomics.</title>
        <authorList>
            <consortium name="DOE Joint Genome Institute"/>
            <person name="Haitjema C.H."/>
            <person name="Gilmore S.P."/>
            <person name="Henske J.K."/>
            <person name="Solomon K.V."/>
            <person name="De Groot R."/>
            <person name="Kuo A."/>
            <person name="Mondo S.J."/>
            <person name="Salamov A.A."/>
            <person name="Labutti K."/>
            <person name="Zhao Z."/>
            <person name="Chiniquy J."/>
            <person name="Barry K."/>
            <person name="Brewer H.M."/>
            <person name="Purvine S.O."/>
            <person name="Wright A.T."/>
            <person name="Boxma B."/>
            <person name="Van Alen T."/>
            <person name="Hackstein J.H."/>
            <person name="Baker S.E."/>
            <person name="Grigoriev I.V."/>
            <person name="O'Malley M.A."/>
        </authorList>
    </citation>
    <scope>NUCLEOTIDE SEQUENCE [LARGE SCALE GENOMIC DNA]</scope>
    <source>
        <strain evidence="3 4">S4</strain>
    </source>
</reference>
<sequence>MKIYIKNIYLFYLFVLLITEFTKSKNLYITNNNENVDGLYDSIASFHDESELKIYFSEIYYKMPNKSENTISMNNNIYFIGNSNMTTFDFINSKEAGLNISFRGLKEWTLSYENIIFKNYENINNGLNLFFIETETEKYQILFTNCIFEDIDYIMRLKFNCKKKNENKINIIFTNCVFRNINKEILFTYFDNNYKVNCNSIQFNNCKFYKNRANIYPTRGDTEFNNCIFSDMDSEPNTENKTAFIYSSIHSLSKNYFNNCIFRNINYKGIIPLIHISNSKTIFKNVTFEHCFSGSGYLIESFENLGDSYIKFDNVSVIDSNSIIRGKEGVLYVENSEFKNITIKNSLPGITDYSYKSKLYFDNVKIKNINLNGKGLFDDESIYFFNNIVIKNVTTNSKYLISSSYNLTINNSKISDIICKGDQSDSSFIYFNSYDTTSSLNISNTIISNSYSNGPFIRVNGDINKINFENLKVSNISSYGQLIENNSLNSSIAINNSEFVNNNNFNKLSCGNIYIVNDLELFINNSIFNNNTVRKNGGVLCIYGNDNIKININSSMFHNNKSNNGGAFYIMSKTVDGNSNDNSKMDSLSQFINLNNCTFKYNYAHYFGGAIYSSLKYFSLRNCKFEYNEANVAGGILFLENNKYNDTIIEETKVDKIDNKASSYGADYATFPYQIILDNIRDIIKVKSGEIINMNFKILDNFNSVVEDKINYFFDLSFNIIIKSKETDDYLVEGIDYLIDGNRGSFNNGIFNSEKLRIYSKNYHYVLEFNINLIKYQDIVFKPNKVDIEISECNDEDITIYKNEYNIPYCETPICNCVENEHTLCIKGENVVNINSEKLNQCICTKGYKGVECKEEKYYDTTNIIMILKPMFISCIAIDTIVTIIIIFNKTSRIIKDTGLYSSLIFSIGIILVLIGSLFYIRFTTFGCFMHSFLTHYGFLLIYSQFVYKFIISLQYGIRQDNPRHQLKLQFILVRSKPIINYLLKNVSSSITEYNSGLYTSNENICSRSCNISIVKLFNEVNNDFTANIMNESLAIPKDDQINFVSSFIYENLNNSFEFFSIEKANITNSFTELKEYVKRTKTDYYQKYFLRVCNVFFFNILLLIYGISVYIINSIYIRDITLGKELVDDEFIPNCDNGQTDIFVLTIENIMVIWLLYKQKPIFKYSLVLKEIRYLSITVYLWVFIGPLVDVII</sequence>
<evidence type="ECO:0008006" key="5">
    <source>
        <dbReference type="Google" id="ProtNLM"/>
    </source>
</evidence>
<keyword evidence="2" id="KW-0732">Signal</keyword>
<dbReference type="Proteomes" id="UP000193944">
    <property type="component" value="Unassembled WGS sequence"/>
</dbReference>
<evidence type="ECO:0000313" key="4">
    <source>
        <dbReference type="Proteomes" id="UP000193944"/>
    </source>
</evidence>
<feature type="transmembrane region" description="Helical" evidence="1">
    <location>
        <begin position="933"/>
        <end position="958"/>
    </location>
</feature>
<evidence type="ECO:0000256" key="1">
    <source>
        <dbReference type="SAM" id="Phobius"/>
    </source>
</evidence>
<reference evidence="3 4" key="2">
    <citation type="submission" date="2016-08" db="EMBL/GenBank/DDBJ databases">
        <title>Pervasive Adenine N6-methylation of Active Genes in Fungi.</title>
        <authorList>
            <consortium name="DOE Joint Genome Institute"/>
            <person name="Mondo S.J."/>
            <person name="Dannebaum R.O."/>
            <person name="Kuo R.C."/>
            <person name="Labutti K."/>
            <person name="Haridas S."/>
            <person name="Kuo A."/>
            <person name="Salamov A."/>
            <person name="Ahrendt S.R."/>
            <person name="Lipzen A."/>
            <person name="Sullivan W."/>
            <person name="Andreopoulos W.B."/>
            <person name="Clum A."/>
            <person name="Lindquist E."/>
            <person name="Daum C."/>
            <person name="Ramamoorthy G.K."/>
            <person name="Gryganskyi A."/>
            <person name="Culley D."/>
            <person name="Magnuson J.K."/>
            <person name="James T.Y."/>
            <person name="O'Malley M.A."/>
            <person name="Stajich J.E."/>
            <person name="Spatafora J.W."/>
            <person name="Visel A."/>
            <person name="Grigoriev I.V."/>
        </authorList>
    </citation>
    <scope>NUCLEOTIDE SEQUENCE [LARGE SCALE GENOMIC DNA]</scope>
    <source>
        <strain evidence="3 4">S4</strain>
    </source>
</reference>
<dbReference type="OrthoDB" id="10556458at2759"/>
<dbReference type="EMBL" id="MCFG01000004">
    <property type="protein sequence ID" value="ORX87900.1"/>
    <property type="molecule type" value="Genomic_DNA"/>
</dbReference>
<feature type="chain" id="PRO_5013141467" description="EGF-like domain-containing protein" evidence="2">
    <location>
        <begin position="25"/>
        <end position="1194"/>
    </location>
</feature>
<keyword evidence="1" id="KW-0472">Membrane</keyword>
<organism evidence="3 4">
    <name type="scientific">Anaeromyces robustus</name>
    <dbReference type="NCBI Taxonomy" id="1754192"/>
    <lineage>
        <taxon>Eukaryota</taxon>
        <taxon>Fungi</taxon>
        <taxon>Fungi incertae sedis</taxon>
        <taxon>Chytridiomycota</taxon>
        <taxon>Chytridiomycota incertae sedis</taxon>
        <taxon>Neocallimastigomycetes</taxon>
        <taxon>Neocallimastigales</taxon>
        <taxon>Neocallimastigaceae</taxon>
        <taxon>Anaeromyces</taxon>
    </lineage>
</organism>
<feature type="transmembrane region" description="Helical" evidence="1">
    <location>
        <begin position="900"/>
        <end position="921"/>
    </location>
</feature>
<feature type="transmembrane region" description="Helical" evidence="1">
    <location>
        <begin position="864"/>
        <end position="888"/>
    </location>
</feature>
<keyword evidence="4" id="KW-1185">Reference proteome</keyword>
<keyword evidence="1" id="KW-1133">Transmembrane helix</keyword>
<dbReference type="PANTHER" id="PTHR11319:SF35">
    <property type="entry name" value="OUTER MEMBRANE PROTEIN PMPC-RELATED"/>
    <property type="match status" value="1"/>
</dbReference>
<evidence type="ECO:0000313" key="3">
    <source>
        <dbReference type="EMBL" id="ORX87900.1"/>
    </source>
</evidence>
<dbReference type="PANTHER" id="PTHR11319">
    <property type="entry name" value="G PROTEIN-COUPLED RECEPTOR-RELATED"/>
    <property type="match status" value="1"/>
</dbReference>
<accession>A0A1Y1XQ62</accession>
<evidence type="ECO:0000256" key="2">
    <source>
        <dbReference type="SAM" id="SignalP"/>
    </source>
</evidence>
<name>A0A1Y1XQ62_9FUNG</name>
<comment type="caution">
    <text evidence="3">The sequence shown here is derived from an EMBL/GenBank/DDBJ whole genome shotgun (WGS) entry which is preliminary data.</text>
</comment>
<feature type="signal peptide" evidence="2">
    <location>
        <begin position="1"/>
        <end position="24"/>
    </location>
</feature>
<feature type="transmembrane region" description="Helical" evidence="1">
    <location>
        <begin position="1089"/>
        <end position="1113"/>
    </location>
</feature>
<protein>
    <recommendedName>
        <fullName evidence="5">EGF-like domain-containing protein</fullName>
    </recommendedName>
</protein>